<dbReference type="PANTHER" id="PTHR21301">
    <property type="entry name" value="REVERSE TRANSCRIPTASE"/>
    <property type="match status" value="1"/>
</dbReference>
<protein>
    <recommendedName>
        <fullName evidence="1">Helix-turn-helix domain-containing protein</fullName>
    </recommendedName>
</protein>
<evidence type="ECO:0000313" key="2">
    <source>
        <dbReference type="EMBL" id="CAJ0964054.1"/>
    </source>
</evidence>
<sequence>METYDLELLMQDLNKNNQNIKLTYQFGHKIEFLDLSITVQPNGRLSTTVYRKPTATNSLLHASSSHLKSTINGIPIGQFLRVKRICSEHQEFEIQSETLKKRFQDRGYNKKVIEKGYRRARETPREVLLHKNQPLLDHDKNDQQVRFITNYSTGWYHLKNIILKHWQILHSDSTLKNILPKFPSFVAKRAPNLRDILTHSTYDPKRKAVHSKCMERKGFYPCGMKFEIRAHITCATKGVIYYAQCPCQKIYIGMTSRELKIRVREHCLDIEKARTNTDDNTLKTLAKHFKKFHQ</sequence>
<dbReference type="PANTHER" id="PTHR21301:SF13">
    <property type="match status" value="1"/>
</dbReference>
<comment type="caution">
    <text evidence="2">The sequence shown here is derived from an EMBL/GenBank/DDBJ whole genome shotgun (WGS) entry which is preliminary data.</text>
</comment>
<proteinExistence type="predicted"/>
<organism evidence="2 3">
    <name type="scientific">Ranitomeya imitator</name>
    <name type="common">mimic poison frog</name>
    <dbReference type="NCBI Taxonomy" id="111125"/>
    <lineage>
        <taxon>Eukaryota</taxon>
        <taxon>Metazoa</taxon>
        <taxon>Chordata</taxon>
        <taxon>Craniata</taxon>
        <taxon>Vertebrata</taxon>
        <taxon>Euteleostomi</taxon>
        <taxon>Amphibia</taxon>
        <taxon>Batrachia</taxon>
        <taxon>Anura</taxon>
        <taxon>Neobatrachia</taxon>
        <taxon>Hyloidea</taxon>
        <taxon>Dendrobatidae</taxon>
        <taxon>Dendrobatinae</taxon>
        <taxon>Ranitomeya</taxon>
    </lineage>
</organism>
<reference evidence="2" key="1">
    <citation type="submission" date="2023-07" db="EMBL/GenBank/DDBJ databases">
        <authorList>
            <person name="Stuckert A."/>
        </authorList>
    </citation>
    <scope>NUCLEOTIDE SEQUENCE</scope>
</reference>
<dbReference type="InterPro" id="IPR058912">
    <property type="entry name" value="HTH_animal"/>
</dbReference>
<dbReference type="Proteomes" id="UP001176940">
    <property type="component" value="Unassembled WGS sequence"/>
</dbReference>
<name>A0ABN9MBG2_9NEOB</name>
<accession>A0ABN9MBG2</accession>
<gene>
    <name evidence="2" type="ORF">RIMI_LOCUS18914831</name>
</gene>
<feature type="domain" description="Helix-turn-helix" evidence="1">
    <location>
        <begin position="59"/>
        <end position="115"/>
    </location>
</feature>
<evidence type="ECO:0000313" key="3">
    <source>
        <dbReference type="Proteomes" id="UP001176940"/>
    </source>
</evidence>
<dbReference type="Pfam" id="PF26215">
    <property type="entry name" value="HTH_animal"/>
    <property type="match status" value="1"/>
</dbReference>
<dbReference type="EMBL" id="CAUEEQ010058954">
    <property type="protein sequence ID" value="CAJ0964054.1"/>
    <property type="molecule type" value="Genomic_DNA"/>
</dbReference>
<keyword evidence="3" id="KW-1185">Reference proteome</keyword>
<evidence type="ECO:0000259" key="1">
    <source>
        <dbReference type="Pfam" id="PF26215"/>
    </source>
</evidence>